<feature type="region of interest" description="Disordered" evidence="1">
    <location>
        <begin position="156"/>
        <end position="175"/>
    </location>
</feature>
<evidence type="ECO:0000256" key="2">
    <source>
        <dbReference type="SAM" id="Phobius"/>
    </source>
</evidence>
<keyword evidence="2" id="KW-0812">Transmembrane</keyword>
<evidence type="ECO:0000256" key="1">
    <source>
        <dbReference type="SAM" id="MobiDB-lite"/>
    </source>
</evidence>
<sequence>MAMSTACLNLALNICIAPLLMVLSVSEFFFPETVKNVKDFIVIAMRPDLENEVRDRRRPSTREMLLRIQADLRELKSANRSEPELHQIHELLKRTEEREAHVRDLLKKGWSREDMMVGALAQTKERLKREFVETRRQGKKVDELLQRLESSVSTDGFMVESGSTTPISRAGSSSM</sequence>
<proteinExistence type="predicted"/>
<dbReference type="EMBL" id="DF236979">
    <property type="protein sequence ID" value="GAQ79422.1"/>
    <property type="molecule type" value="Genomic_DNA"/>
</dbReference>
<keyword evidence="2" id="KW-0472">Membrane</keyword>
<organism evidence="3 4">
    <name type="scientific">Klebsormidium nitens</name>
    <name type="common">Green alga</name>
    <name type="synonym">Ulothrix nitens</name>
    <dbReference type="NCBI Taxonomy" id="105231"/>
    <lineage>
        <taxon>Eukaryota</taxon>
        <taxon>Viridiplantae</taxon>
        <taxon>Streptophyta</taxon>
        <taxon>Klebsormidiophyceae</taxon>
        <taxon>Klebsormidiales</taxon>
        <taxon>Klebsormidiaceae</taxon>
        <taxon>Klebsormidium</taxon>
    </lineage>
</organism>
<dbReference type="Proteomes" id="UP000054558">
    <property type="component" value="Unassembled WGS sequence"/>
</dbReference>
<feature type="transmembrane region" description="Helical" evidence="2">
    <location>
        <begin position="7"/>
        <end position="30"/>
    </location>
</feature>
<protein>
    <submittedName>
        <fullName evidence="3">Uncharacterized protein</fullName>
    </submittedName>
</protein>
<name>A0A0U9HI69_KLENI</name>
<feature type="compositionally biased region" description="Polar residues" evidence="1">
    <location>
        <begin position="161"/>
        <end position="175"/>
    </location>
</feature>
<gene>
    <name evidence="3" type="ORF">KFL_000300200</name>
</gene>
<keyword evidence="4" id="KW-1185">Reference proteome</keyword>
<dbReference type="AlphaFoldDB" id="A0A0U9HI69"/>
<evidence type="ECO:0000313" key="4">
    <source>
        <dbReference type="Proteomes" id="UP000054558"/>
    </source>
</evidence>
<accession>A0A0U9HI69</accession>
<reference evidence="3 4" key="1">
    <citation type="journal article" date="2014" name="Nat. Commun.">
        <title>Klebsormidium flaccidum genome reveals primary factors for plant terrestrial adaptation.</title>
        <authorList>
            <person name="Hori K."/>
            <person name="Maruyama F."/>
            <person name="Fujisawa T."/>
            <person name="Togashi T."/>
            <person name="Yamamoto N."/>
            <person name="Seo M."/>
            <person name="Sato S."/>
            <person name="Yamada T."/>
            <person name="Mori H."/>
            <person name="Tajima N."/>
            <person name="Moriyama T."/>
            <person name="Ikeuchi M."/>
            <person name="Watanabe M."/>
            <person name="Wada H."/>
            <person name="Kobayashi K."/>
            <person name="Saito M."/>
            <person name="Masuda T."/>
            <person name="Sasaki-Sekimoto Y."/>
            <person name="Mashiguchi K."/>
            <person name="Awai K."/>
            <person name="Shimojima M."/>
            <person name="Masuda S."/>
            <person name="Iwai M."/>
            <person name="Nobusawa T."/>
            <person name="Narise T."/>
            <person name="Kondo S."/>
            <person name="Saito H."/>
            <person name="Sato R."/>
            <person name="Murakawa M."/>
            <person name="Ihara Y."/>
            <person name="Oshima-Yamada Y."/>
            <person name="Ohtaka K."/>
            <person name="Satoh M."/>
            <person name="Sonobe K."/>
            <person name="Ishii M."/>
            <person name="Ohtani R."/>
            <person name="Kanamori-Sato M."/>
            <person name="Honoki R."/>
            <person name="Miyazaki D."/>
            <person name="Mochizuki H."/>
            <person name="Umetsu J."/>
            <person name="Higashi K."/>
            <person name="Shibata D."/>
            <person name="Kamiya Y."/>
            <person name="Sato N."/>
            <person name="Nakamura Y."/>
            <person name="Tabata S."/>
            <person name="Ida S."/>
            <person name="Kurokawa K."/>
            <person name="Ohta H."/>
        </authorList>
    </citation>
    <scope>NUCLEOTIDE SEQUENCE [LARGE SCALE GENOMIC DNA]</scope>
    <source>
        <strain evidence="3 4">NIES-2285</strain>
    </source>
</reference>
<evidence type="ECO:0000313" key="3">
    <source>
        <dbReference type="EMBL" id="GAQ79422.1"/>
    </source>
</evidence>
<keyword evidence="2" id="KW-1133">Transmembrane helix</keyword>